<dbReference type="EMBL" id="ML977159">
    <property type="protein sequence ID" value="KAF1986065.1"/>
    <property type="molecule type" value="Genomic_DNA"/>
</dbReference>
<feature type="region of interest" description="Disordered" evidence="2">
    <location>
        <begin position="168"/>
        <end position="243"/>
    </location>
</feature>
<dbReference type="OrthoDB" id="5377009at2759"/>
<feature type="region of interest" description="Disordered" evidence="2">
    <location>
        <begin position="370"/>
        <end position="456"/>
    </location>
</feature>
<feature type="compositionally biased region" description="Polar residues" evidence="2">
    <location>
        <begin position="70"/>
        <end position="79"/>
    </location>
</feature>
<accession>A0A6G1GYQ6</accession>
<keyword evidence="4" id="KW-1185">Reference proteome</keyword>
<proteinExistence type="predicted"/>
<name>A0A6G1GYQ6_9PEZI</name>
<sequence length="499" mass="54515">MANHLEEMSELAPLAASHVVEPSPRKQHIGNPLRQNPPSLLSEDEGFDDIILAPQSAFTASTRYAPEPASPSQDYDTNRSSSSFFSKLPPLITKASTVSYRSPQHSPTRSLSSFISRNTSGEEKQNRGSHPIFGDWFNGTSAPVNIGILPSTTSSRAASPTRAYYADISEESDVDSEDEGAGNFRRHSRRPSLYTSPSSRSSTVPSATAMATSKISSWFSGGNKSSTSTSNSRAPRAPSTPDAYAHLDTTALLFPHGSPPDILSPHSFHDLQYAAESALRNLHAAYLSKCSMYATVQHERDDALAEREALEEEVEEAETRARHLRVQLEGMAKRLEEREEDVRNERKRREQLEKEMDGVALGLGRRQRSVRLVRDRKDGEQAAASHSDSGFESDPEHDHEHSDTESLSSRRNPSSSERSSSPTLASSSGASVVKLRSAGSSNSGSGQWRTQESGMGMGLNSPWVMLSEARDENMRLRVRVGDLESAIEGALDLVGGMTR</sequence>
<feature type="region of interest" description="Disordered" evidence="2">
    <location>
        <begin position="1"/>
        <end position="46"/>
    </location>
</feature>
<feature type="compositionally biased region" description="Low complexity" evidence="2">
    <location>
        <begin position="220"/>
        <end position="232"/>
    </location>
</feature>
<reference evidence="3" key="1">
    <citation type="journal article" date="2020" name="Stud. Mycol.">
        <title>101 Dothideomycetes genomes: a test case for predicting lifestyles and emergence of pathogens.</title>
        <authorList>
            <person name="Haridas S."/>
            <person name="Albert R."/>
            <person name="Binder M."/>
            <person name="Bloem J."/>
            <person name="Labutti K."/>
            <person name="Salamov A."/>
            <person name="Andreopoulos B."/>
            <person name="Baker S."/>
            <person name="Barry K."/>
            <person name="Bills G."/>
            <person name="Bluhm B."/>
            <person name="Cannon C."/>
            <person name="Castanera R."/>
            <person name="Culley D."/>
            <person name="Daum C."/>
            <person name="Ezra D."/>
            <person name="Gonzalez J."/>
            <person name="Henrissat B."/>
            <person name="Kuo A."/>
            <person name="Liang C."/>
            <person name="Lipzen A."/>
            <person name="Lutzoni F."/>
            <person name="Magnuson J."/>
            <person name="Mondo S."/>
            <person name="Nolan M."/>
            <person name="Ohm R."/>
            <person name="Pangilinan J."/>
            <person name="Park H.-J."/>
            <person name="Ramirez L."/>
            <person name="Alfaro M."/>
            <person name="Sun H."/>
            <person name="Tritt A."/>
            <person name="Yoshinaga Y."/>
            <person name="Zwiers L.-H."/>
            <person name="Turgeon B."/>
            <person name="Goodwin S."/>
            <person name="Spatafora J."/>
            <person name="Crous P."/>
            <person name="Grigoriev I."/>
        </authorList>
    </citation>
    <scope>NUCLEOTIDE SEQUENCE</scope>
    <source>
        <strain evidence="3">CBS 113979</strain>
    </source>
</reference>
<feature type="coiled-coil region" evidence="1">
    <location>
        <begin position="293"/>
        <end position="355"/>
    </location>
</feature>
<protein>
    <submittedName>
        <fullName evidence="3">Uncharacterized protein</fullName>
    </submittedName>
</protein>
<feature type="compositionally biased region" description="Low complexity" evidence="2">
    <location>
        <begin position="191"/>
        <end position="208"/>
    </location>
</feature>
<feature type="compositionally biased region" description="Polar residues" evidence="2">
    <location>
        <begin position="98"/>
        <end position="119"/>
    </location>
</feature>
<feature type="region of interest" description="Disordered" evidence="2">
    <location>
        <begin position="98"/>
        <end position="134"/>
    </location>
</feature>
<evidence type="ECO:0000256" key="2">
    <source>
        <dbReference type="SAM" id="MobiDB-lite"/>
    </source>
</evidence>
<feature type="compositionally biased region" description="Polar residues" evidence="2">
    <location>
        <begin position="438"/>
        <end position="453"/>
    </location>
</feature>
<organism evidence="3 4">
    <name type="scientific">Aulographum hederae CBS 113979</name>
    <dbReference type="NCBI Taxonomy" id="1176131"/>
    <lineage>
        <taxon>Eukaryota</taxon>
        <taxon>Fungi</taxon>
        <taxon>Dikarya</taxon>
        <taxon>Ascomycota</taxon>
        <taxon>Pezizomycotina</taxon>
        <taxon>Dothideomycetes</taxon>
        <taxon>Pleosporomycetidae</taxon>
        <taxon>Aulographales</taxon>
        <taxon>Aulographaceae</taxon>
    </lineage>
</organism>
<dbReference type="Proteomes" id="UP000800041">
    <property type="component" value="Unassembled WGS sequence"/>
</dbReference>
<feature type="region of interest" description="Disordered" evidence="2">
    <location>
        <begin position="62"/>
        <end position="81"/>
    </location>
</feature>
<feature type="compositionally biased region" description="Polar residues" evidence="2">
    <location>
        <begin position="209"/>
        <end position="219"/>
    </location>
</feature>
<gene>
    <name evidence="3" type="ORF">K402DRAFT_394300</name>
</gene>
<evidence type="ECO:0000313" key="4">
    <source>
        <dbReference type="Proteomes" id="UP000800041"/>
    </source>
</evidence>
<keyword evidence="1" id="KW-0175">Coiled coil</keyword>
<feature type="compositionally biased region" description="Low complexity" evidence="2">
    <location>
        <begin position="405"/>
        <end position="431"/>
    </location>
</feature>
<evidence type="ECO:0000256" key="1">
    <source>
        <dbReference type="SAM" id="Coils"/>
    </source>
</evidence>
<feature type="compositionally biased region" description="Acidic residues" evidence="2">
    <location>
        <begin position="168"/>
        <end position="180"/>
    </location>
</feature>
<feature type="compositionally biased region" description="Basic and acidic residues" evidence="2">
    <location>
        <begin position="394"/>
        <end position="404"/>
    </location>
</feature>
<evidence type="ECO:0000313" key="3">
    <source>
        <dbReference type="EMBL" id="KAF1986065.1"/>
    </source>
</evidence>
<dbReference type="AlphaFoldDB" id="A0A6G1GYQ6"/>